<evidence type="ECO:0000256" key="2">
    <source>
        <dbReference type="HAMAP-Rule" id="MF_00163"/>
    </source>
</evidence>
<evidence type="ECO:0000256" key="1">
    <source>
        <dbReference type="ARBA" id="ARBA00010759"/>
    </source>
</evidence>
<dbReference type="EMBL" id="JAEKNQ010000020">
    <property type="protein sequence ID" value="MBJ7602541.1"/>
    <property type="molecule type" value="Genomic_DNA"/>
</dbReference>
<dbReference type="Pfam" id="PF01327">
    <property type="entry name" value="Pep_deformylase"/>
    <property type="match status" value="1"/>
</dbReference>
<dbReference type="RefSeq" id="WP_338177178.1">
    <property type="nucleotide sequence ID" value="NZ_JAEKNQ010000020.1"/>
</dbReference>
<dbReference type="EC" id="3.5.1.88" evidence="2"/>
<comment type="caution">
    <text evidence="3">The sequence shown here is derived from an EMBL/GenBank/DDBJ whole genome shotgun (WGS) entry which is preliminary data.</text>
</comment>
<dbReference type="CDD" id="cd00487">
    <property type="entry name" value="Pep_deformylase"/>
    <property type="match status" value="1"/>
</dbReference>
<dbReference type="InterPro" id="IPR036821">
    <property type="entry name" value="Peptide_deformylase_sf"/>
</dbReference>
<dbReference type="PIRSF" id="PIRSF004749">
    <property type="entry name" value="Pep_def"/>
    <property type="match status" value="1"/>
</dbReference>
<sequence length="155" mass="16968">MIRQVLTYPHPILLEECAAPAADQVAGLVVDLLDTMRSLPHCWGLAAPQIGEPVRVALVDVSRHPAAEAHNSLLLLINPMIVDRAGKEVGREGCQSLPGVLADVRRARRIHLRLGAEEKWCSGIEARAVQHELDHLDGILILDRIASAHALHFRS</sequence>
<dbReference type="SUPFAM" id="SSF56420">
    <property type="entry name" value="Peptide deformylase"/>
    <property type="match status" value="1"/>
</dbReference>
<feature type="binding site" evidence="2">
    <location>
        <position position="131"/>
    </location>
    <ligand>
        <name>Fe cation</name>
        <dbReference type="ChEBI" id="CHEBI:24875"/>
    </ligand>
</feature>
<protein>
    <recommendedName>
        <fullName evidence="2">Peptide deformylase</fullName>
        <shortName evidence="2">PDF</shortName>
        <ecNumber evidence="2">3.5.1.88</ecNumber>
    </recommendedName>
    <alternativeName>
        <fullName evidence="2">Polypeptide deformylase</fullName>
    </alternativeName>
</protein>
<accession>A0A934NBK6</accession>
<gene>
    <name evidence="2" type="primary">def</name>
    <name evidence="3" type="ORF">JF888_05010</name>
</gene>
<dbReference type="Gene3D" id="3.90.45.10">
    <property type="entry name" value="Peptide deformylase"/>
    <property type="match status" value="1"/>
</dbReference>
<keyword evidence="2" id="KW-0648">Protein biosynthesis</keyword>
<name>A0A934NBK6_9BACT</name>
<comment type="function">
    <text evidence="2">Removes the formyl group from the N-terminal Met of newly synthesized proteins. Requires at least a dipeptide for an efficient rate of reaction. N-terminal L-methionine is a prerequisite for activity but the enzyme has broad specificity at other positions.</text>
</comment>
<dbReference type="GO" id="GO:0042586">
    <property type="term" value="F:peptide deformylase activity"/>
    <property type="evidence" value="ECO:0007669"/>
    <property type="project" value="UniProtKB-UniRule"/>
</dbReference>
<reference evidence="3 4" key="1">
    <citation type="submission" date="2020-10" db="EMBL/GenBank/DDBJ databases">
        <title>Ca. Dormibacterota MAGs.</title>
        <authorList>
            <person name="Montgomery K."/>
        </authorList>
    </citation>
    <scope>NUCLEOTIDE SEQUENCE [LARGE SCALE GENOMIC DNA]</scope>
    <source>
        <strain evidence="3">SC8811_S16_3</strain>
    </source>
</reference>
<dbReference type="PANTHER" id="PTHR10458:SF22">
    <property type="entry name" value="PEPTIDE DEFORMYLASE"/>
    <property type="match status" value="1"/>
</dbReference>
<dbReference type="GO" id="GO:0006412">
    <property type="term" value="P:translation"/>
    <property type="evidence" value="ECO:0007669"/>
    <property type="project" value="UniProtKB-UniRule"/>
</dbReference>
<feature type="binding site" evidence="2">
    <location>
        <position position="94"/>
    </location>
    <ligand>
        <name>Fe cation</name>
        <dbReference type="ChEBI" id="CHEBI:24875"/>
    </ligand>
</feature>
<keyword evidence="2" id="KW-0378">Hydrolase</keyword>
<keyword evidence="2" id="KW-0408">Iron</keyword>
<organism evidence="3 4">
    <name type="scientific">Candidatus Dormiibacter inghamiae</name>
    <dbReference type="NCBI Taxonomy" id="3127013"/>
    <lineage>
        <taxon>Bacteria</taxon>
        <taxon>Bacillati</taxon>
        <taxon>Candidatus Dormiibacterota</taxon>
        <taxon>Candidatus Dormibacteria</taxon>
        <taxon>Candidatus Dormibacterales</taxon>
        <taxon>Candidatus Dormibacteraceae</taxon>
        <taxon>Candidatus Dormiibacter</taxon>
    </lineage>
</organism>
<comment type="similarity">
    <text evidence="1 2">Belongs to the polypeptide deformylase family.</text>
</comment>
<feature type="active site" evidence="2">
    <location>
        <position position="132"/>
    </location>
</feature>
<dbReference type="InterPro" id="IPR023635">
    <property type="entry name" value="Peptide_deformylase"/>
</dbReference>
<dbReference type="HAMAP" id="MF_00163">
    <property type="entry name" value="Pep_deformylase"/>
    <property type="match status" value="1"/>
</dbReference>
<dbReference type="Proteomes" id="UP000620075">
    <property type="component" value="Unassembled WGS sequence"/>
</dbReference>
<dbReference type="AlphaFoldDB" id="A0A934NBK6"/>
<proteinExistence type="inferred from homology"/>
<comment type="cofactor">
    <cofactor evidence="2">
        <name>Fe(2+)</name>
        <dbReference type="ChEBI" id="CHEBI:29033"/>
    </cofactor>
    <text evidence="2">Binds 1 Fe(2+) ion.</text>
</comment>
<dbReference type="PRINTS" id="PR01576">
    <property type="entry name" value="PDEFORMYLASE"/>
</dbReference>
<feature type="binding site" evidence="2">
    <location>
        <position position="135"/>
    </location>
    <ligand>
        <name>Fe cation</name>
        <dbReference type="ChEBI" id="CHEBI:24875"/>
    </ligand>
</feature>
<evidence type="ECO:0000313" key="3">
    <source>
        <dbReference type="EMBL" id="MBJ7602541.1"/>
    </source>
</evidence>
<keyword evidence="2" id="KW-0479">Metal-binding</keyword>
<dbReference type="GO" id="GO:0046872">
    <property type="term" value="F:metal ion binding"/>
    <property type="evidence" value="ECO:0007669"/>
    <property type="project" value="UniProtKB-KW"/>
</dbReference>
<evidence type="ECO:0000313" key="4">
    <source>
        <dbReference type="Proteomes" id="UP000620075"/>
    </source>
</evidence>
<comment type="catalytic activity">
    <reaction evidence="2">
        <text>N-terminal N-formyl-L-methionyl-[peptide] + H2O = N-terminal L-methionyl-[peptide] + formate</text>
        <dbReference type="Rhea" id="RHEA:24420"/>
        <dbReference type="Rhea" id="RHEA-COMP:10639"/>
        <dbReference type="Rhea" id="RHEA-COMP:10640"/>
        <dbReference type="ChEBI" id="CHEBI:15377"/>
        <dbReference type="ChEBI" id="CHEBI:15740"/>
        <dbReference type="ChEBI" id="CHEBI:49298"/>
        <dbReference type="ChEBI" id="CHEBI:64731"/>
        <dbReference type="EC" id="3.5.1.88"/>
    </reaction>
</comment>
<dbReference type="PANTHER" id="PTHR10458">
    <property type="entry name" value="PEPTIDE DEFORMYLASE"/>
    <property type="match status" value="1"/>
</dbReference>